<feature type="transmembrane region" description="Helical" evidence="6">
    <location>
        <begin position="715"/>
        <end position="734"/>
    </location>
</feature>
<dbReference type="RefSeq" id="WP_254163561.1">
    <property type="nucleotide sequence ID" value="NZ_JAHESF010000010.1"/>
</dbReference>
<feature type="transmembrane region" description="Helical" evidence="6">
    <location>
        <begin position="755"/>
        <end position="783"/>
    </location>
</feature>
<dbReference type="EMBL" id="JAHESF010000010">
    <property type="protein sequence ID" value="MBT1697689.1"/>
    <property type="molecule type" value="Genomic_DNA"/>
</dbReference>
<evidence type="ECO:0000259" key="8">
    <source>
        <dbReference type="Pfam" id="PF12704"/>
    </source>
</evidence>
<dbReference type="InterPro" id="IPR025857">
    <property type="entry name" value="MacB_PCD"/>
</dbReference>
<dbReference type="Pfam" id="PF02687">
    <property type="entry name" value="FtsX"/>
    <property type="match status" value="2"/>
</dbReference>
<proteinExistence type="predicted"/>
<name>A0AAP2GJ60_9BACT</name>
<reference evidence="9 10" key="1">
    <citation type="submission" date="2021-05" db="EMBL/GenBank/DDBJ databases">
        <title>A Polyphasic approach of four new species of the genus Ohtaekwangia: Ohtaekwangia histidinii sp. nov., Ohtaekwangia cretensis sp. nov., Ohtaekwangia indiensis sp. nov., Ohtaekwangia reichenbachii sp. nov. from diverse environment.</title>
        <authorList>
            <person name="Octaviana S."/>
        </authorList>
    </citation>
    <scope>NUCLEOTIDE SEQUENCE [LARGE SCALE GENOMIC DNA]</scope>
    <source>
        <strain evidence="9 10">PWU4</strain>
    </source>
</reference>
<dbReference type="PANTHER" id="PTHR30572:SF18">
    <property type="entry name" value="ABC-TYPE MACROLIDE FAMILY EXPORT SYSTEM PERMEASE COMPONENT 2"/>
    <property type="match status" value="1"/>
</dbReference>
<feature type="domain" description="ABC3 transporter permease C-terminal" evidence="7">
    <location>
        <begin position="716"/>
        <end position="830"/>
    </location>
</feature>
<keyword evidence="5 6" id="KW-0472">Membrane</keyword>
<evidence type="ECO:0000256" key="2">
    <source>
        <dbReference type="ARBA" id="ARBA00022475"/>
    </source>
</evidence>
<feature type="domain" description="MacB-like periplasmic core" evidence="8">
    <location>
        <begin position="458"/>
        <end position="626"/>
    </location>
</feature>
<dbReference type="GO" id="GO:0005886">
    <property type="term" value="C:plasma membrane"/>
    <property type="evidence" value="ECO:0007669"/>
    <property type="project" value="UniProtKB-SubCell"/>
</dbReference>
<dbReference type="InterPro" id="IPR050250">
    <property type="entry name" value="Macrolide_Exporter_MacB"/>
</dbReference>
<keyword evidence="10" id="KW-1185">Reference proteome</keyword>
<feature type="transmembrane region" description="Helical" evidence="6">
    <location>
        <begin position="803"/>
        <end position="826"/>
    </location>
</feature>
<dbReference type="GO" id="GO:0022857">
    <property type="term" value="F:transmembrane transporter activity"/>
    <property type="evidence" value="ECO:0007669"/>
    <property type="project" value="TreeGrafter"/>
</dbReference>
<organism evidence="9 10">
    <name type="scientific">Chryseosolibacter histidini</name>
    <dbReference type="NCBI Taxonomy" id="2782349"/>
    <lineage>
        <taxon>Bacteria</taxon>
        <taxon>Pseudomonadati</taxon>
        <taxon>Bacteroidota</taxon>
        <taxon>Cytophagia</taxon>
        <taxon>Cytophagales</taxon>
        <taxon>Chryseotaleaceae</taxon>
        <taxon>Chryseosolibacter</taxon>
    </lineage>
</organism>
<dbReference type="PANTHER" id="PTHR30572">
    <property type="entry name" value="MEMBRANE COMPONENT OF TRANSPORTER-RELATED"/>
    <property type="match status" value="1"/>
</dbReference>
<evidence type="ECO:0000256" key="3">
    <source>
        <dbReference type="ARBA" id="ARBA00022692"/>
    </source>
</evidence>
<protein>
    <submittedName>
        <fullName evidence="9">ABC transporter permease</fullName>
    </submittedName>
</protein>
<evidence type="ECO:0000256" key="4">
    <source>
        <dbReference type="ARBA" id="ARBA00022989"/>
    </source>
</evidence>
<evidence type="ECO:0000313" key="9">
    <source>
        <dbReference type="EMBL" id="MBT1697689.1"/>
    </source>
</evidence>
<comment type="caution">
    <text evidence="9">The sequence shown here is derived from an EMBL/GenBank/DDBJ whole genome shotgun (WGS) entry which is preliminary data.</text>
</comment>
<feature type="transmembrane region" description="Helical" evidence="6">
    <location>
        <begin position="353"/>
        <end position="379"/>
    </location>
</feature>
<evidence type="ECO:0000313" key="10">
    <source>
        <dbReference type="Proteomes" id="UP001319200"/>
    </source>
</evidence>
<gene>
    <name evidence="9" type="ORF">KK083_12430</name>
</gene>
<sequence>MISSYLKLALRLLARSPLMSLINVLGLAAGFTVFFVLWPYTRHELASEQFIRDYDRIVRFGIVWNQLNKNDEWSSDVMATSHPGVAHTIGSEFTEVESFTRVFYQQNFTRAGMPHGKDFTAAVINTTGEKVLFQGEHFAYADPNVFSFFGLPLVSGDPEQVLAEPGSLVVSEDFALRHFGHGSPIGRQLFIHDTVVFHITGVFKNLPANTHMKLEAVASDMLIRKKIDVTPFTAEAHTYFRLRTGTDRLALEKRLNGFNTQHWEPVVRESGYNTSRVKLSSYLQPLQDIPFSKFSGDHHFAKSRDTLRFLNVVPLIILAMAWINYVNLIMASHGKRIKELITRKNAGARPLDFIRQFALESLLINVIACLLAVVFIKLFRYPLQVYLHFYVPSPADIPVQTALVMTAMLVTGIFAPAAYAALVTLNRTPHALMTSVKWKNNETVLGKTLVVFQYTSAIVLVVYAFAVYRQLDAVLNSSMGIDRRDVVVIDAPANASRKDLDFFVRQCETFAGVEQLTTSTHITGDDAWSVVVFWKESDSRAFLAHSTGGVDAGFIPFYGIELVAGRNFSATGIGDSSAIIVSEAMVEFLGLSDAAQAVGKTLSVWTRRGEEKQDATIVGVIRSFQEKTLFRHVEADQDRDALGHSRIILTYGSALTGFQRHKISLRIPHKNLDSTLAGLETSYRELFPGKLFRWSFLEDHMNRHYSYEKVTRNQIIVFTVLAIFIACLGLLGAIDNKALQKQREVVIRKVYGASMVDVSGMLMLSTARHMTLSVVLGIPLAIYPVRQYLAKFAPGFSFGWWHYAIPVLILIVILLATVSSVLLNAARKNPVDVLRHN</sequence>
<feature type="transmembrane region" description="Helical" evidence="6">
    <location>
        <begin position="399"/>
        <end position="423"/>
    </location>
</feature>
<dbReference type="Pfam" id="PF12704">
    <property type="entry name" value="MacB_PCD"/>
    <property type="match status" value="2"/>
</dbReference>
<evidence type="ECO:0000256" key="5">
    <source>
        <dbReference type="ARBA" id="ARBA00023136"/>
    </source>
</evidence>
<dbReference type="AlphaFoldDB" id="A0AAP2GJ60"/>
<comment type="subcellular location">
    <subcellularLocation>
        <location evidence="1">Cell membrane</location>
        <topology evidence="1">Multi-pass membrane protein</topology>
    </subcellularLocation>
</comment>
<feature type="transmembrane region" description="Helical" evidence="6">
    <location>
        <begin position="21"/>
        <end position="40"/>
    </location>
</feature>
<evidence type="ECO:0000256" key="6">
    <source>
        <dbReference type="SAM" id="Phobius"/>
    </source>
</evidence>
<feature type="transmembrane region" description="Helical" evidence="6">
    <location>
        <begin position="309"/>
        <end position="332"/>
    </location>
</feature>
<evidence type="ECO:0000256" key="1">
    <source>
        <dbReference type="ARBA" id="ARBA00004651"/>
    </source>
</evidence>
<dbReference type="InterPro" id="IPR003838">
    <property type="entry name" value="ABC3_permease_C"/>
</dbReference>
<keyword evidence="2" id="KW-1003">Cell membrane</keyword>
<keyword evidence="4 6" id="KW-1133">Transmembrane helix</keyword>
<feature type="domain" description="ABC3 transporter permease C-terminal" evidence="7">
    <location>
        <begin position="312"/>
        <end position="419"/>
    </location>
</feature>
<accession>A0AAP2GJ60</accession>
<feature type="domain" description="MacB-like periplasmic core" evidence="8">
    <location>
        <begin position="20"/>
        <end position="255"/>
    </location>
</feature>
<dbReference type="Proteomes" id="UP001319200">
    <property type="component" value="Unassembled WGS sequence"/>
</dbReference>
<evidence type="ECO:0000259" key="7">
    <source>
        <dbReference type="Pfam" id="PF02687"/>
    </source>
</evidence>
<keyword evidence="3 6" id="KW-0812">Transmembrane</keyword>
<feature type="transmembrane region" description="Helical" evidence="6">
    <location>
        <begin position="444"/>
        <end position="468"/>
    </location>
</feature>